<feature type="transmembrane region" description="Helical" evidence="2">
    <location>
        <begin position="554"/>
        <end position="579"/>
    </location>
</feature>
<feature type="transmembrane region" description="Helical" evidence="2">
    <location>
        <begin position="82"/>
        <end position="103"/>
    </location>
</feature>
<protein>
    <submittedName>
        <fullName evidence="3">Uncharacterized protein</fullName>
    </submittedName>
</protein>
<organism evidence="3 4">
    <name type="scientific">Gordonia terrae C-6</name>
    <dbReference type="NCBI Taxonomy" id="1316928"/>
    <lineage>
        <taxon>Bacteria</taxon>
        <taxon>Bacillati</taxon>
        <taxon>Actinomycetota</taxon>
        <taxon>Actinomycetes</taxon>
        <taxon>Mycobacteriales</taxon>
        <taxon>Gordoniaceae</taxon>
        <taxon>Gordonia</taxon>
    </lineage>
</organism>
<feature type="transmembrane region" description="Helical" evidence="2">
    <location>
        <begin position="351"/>
        <end position="368"/>
    </location>
</feature>
<dbReference type="OrthoDB" id="139907at2"/>
<dbReference type="PATRIC" id="fig|1316928.3.peg.129"/>
<feature type="region of interest" description="Disordered" evidence="1">
    <location>
        <begin position="1"/>
        <end position="22"/>
    </location>
</feature>
<gene>
    <name evidence="3" type="ORF">GTC6_00615</name>
</gene>
<feature type="transmembrane region" description="Helical" evidence="2">
    <location>
        <begin position="202"/>
        <end position="219"/>
    </location>
</feature>
<feature type="transmembrane region" description="Helical" evidence="2">
    <location>
        <begin position="375"/>
        <end position="407"/>
    </location>
</feature>
<feature type="transmembrane region" description="Helical" evidence="2">
    <location>
        <begin position="32"/>
        <end position="50"/>
    </location>
</feature>
<dbReference type="Proteomes" id="UP000013569">
    <property type="component" value="Unassembled WGS sequence"/>
</dbReference>
<evidence type="ECO:0000313" key="3">
    <source>
        <dbReference type="EMBL" id="EON34712.1"/>
    </source>
</evidence>
<reference evidence="3 4" key="1">
    <citation type="journal article" date="2013" name="Genome Announc.">
        <title>Draft Genome Sequence of a Benzothiophene-Desulfurizing Bacterium, Gordona terrae Strain C-6.</title>
        <authorList>
            <person name="Wang W."/>
            <person name="Ma T."/>
            <person name="Ren Y."/>
            <person name="Li G."/>
        </authorList>
    </citation>
    <scope>NUCLEOTIDE SEQUENCE [LARGE SCALE GENOMIC DNA]</scope>
    <source>
        <strain evidence="3 4">C-6</strain>
    </source>
</reference>
<feature type="transmembrane region" description="Helical" evidence="2">
    <location>
        <begin position="300"/>
        <end position="321"/>
    </location>
</feature>
<feature type="transmembrane region" description="Helical" evidence="2">
    <location>
        <begin position="226"/>
        <end position="245"/>
    </location>
</feature>
<evidence type="ECO:0000313" key="4">
    <source>
        <dbReference type="Proteomes" id="UP000013569"/>
    </source>
</evidence>
<evidence type="ECO:0000256" key="1">
    <source>
        <dbReference type="SAM" id="MobiDB-lite"/>
    </source>
</evidence>
<sequence length="722" mass="75965">MTAAAEAAPAPPTDADARAGLSPASAGPSGSVAILSLVAAIAGLVGALPLPSVPSALLVGFFVLCGPGAAVCTWVTLPRRTVLAAIPTLGMALTTLVTIAALWSSWWNPTALLVAGSAAVLASGIVHRRRTHTPAPDVRELRSRLTSRGLTAVRSPALRSTGFRVSVALCVAALSCWAVAVPTLPSVDASYYGLLFSGSGRLLIPATVLTAAAAVVAIATRSSSGLVVTIGTAIVVSRVTTWLGTEMPLYDWTYKHLAVVDYIQDTGTLTPGGTDIYAQWPAFFAVAAWFCDATGLDPMVLAHLFATVVHILLAVVVYATARTLSMSRVVALTAALIVETVNWVGQDYFAPQAWALVLAYGAIALLLASRHAPRAAVLAIIPFAAIVPSHQLTPFWVLGAAVVLVVLRRVRPWWAVAIMLGIAGAYLLANLEAVAPYGILSGGNPIDNAATNFTMAGVPAKETTSTVCRALSAGVVMAAGICALIGWRRRRAHWLTLAVLAFSALALLLGQSYGGEAIFRVYLYGLLGCALLIAPTLVWLLTGFARGGRDRLRAAGAAILVCAATLAGMYSYVALWPVIVETRAQYEAIDAITETAEPGTRFITLHPAGMPTRTNGNYAPMTLANPYFDYPLSFDLAGDRMTFPSPEQLGDLFWKVAQSDKPTYVTFTEQSRRISEYYGTYRPGAAAELEAALRVAPGWRLVHEDGDTAIFVFEPKPAASAP</sequence>
<keyword evidence="2" id="KW-0812">Transmembrane</keyword>
<feature type="transmembrane region" description="Helical" evidence="2">
    <location>
        <begin position="413"/>
        <end position="431"/>
    </location>
</feature>
<dbReference type="EMBL" id="AQPW01000001">
    <property type="protein sequence ID" value="EON34712.1"/>
    <property type="molecule type" value="Genomic_DNA"/>
</dbReference>
<evidence type="ECO:0000256" key="2">
    <source>
        <dbReference type="SAM" id="Phobius"/>
    </source>
</evidence>
<feature type="transmembrane region" description="Helical" evidence="2">
    <location>
        <begin position="56"/>
        <end position="75"/>
    </location>
</feature>
<name>R7YFK8_9ACTN</name>
<proteinExistence type="predicted"/>
<feature type="transmembrane region" description="Helical" evidence="2">
    <location>
        <begin position="163"/>
        <end position="182"/>
    </location>
</feature>
<keyword evidence="2" id="KW-1133">Transmembrane helix</keyword>
<feature type="transmembrane region" description="Helical" evidence="2">
    <location>
        <begin position="494"/>
        <end position="515"/>
    </location>
</feature>
<accession>R7YFK8</accession>
<feature type="transmembrane region" description="Helical" evidence="2">
    <location>
        <begin position="109"/>
        <end position="126"/>
    </location>
</feature>
<keyword evidence="2" id="KW-0472">Membrane</keyword>
<comment type="caution">
    <text evidence="3">The sequence shown here is derived from an EMBL/GenBank/DDBJ whole genome shotgun (WGS) entry which is preliminary data.</text>
</comment>
<dbReference type="AlphaFoldDB" id="R7YFK8"/>
<feature type="transmembrane region" description="Helical" evidence="2">
    <location>
        <begin position="521"/>
        <end position="542"/>
    </location>
</feature>
<dbReference type="RefSeq" id="WP_010840611.1">
    <property type="nucleotide sequence ID" value="NZ_AQPW01000001.1"/>
</dbReference>